<dbReference type="Gene3D" id="2.30.30.1060">
    <property type="match status" value="2"/>
</dbReference>
<gene>
    <name evidence="2" type="ORF">TWF696_003729</name>
</gene>
<dbReference type="EMBL" id="JAVHNQ010000002">
    <property type="protein sequence ID" value="KAK6354587.1"/>
    <property type="molecule type" value="Genomic_DNA"/>
</dbReference>
<protein>
    <submittedName>
        <fullName evidence="2">Uncharacterized protein</fullName>
    </submittedName>
</protein>
<name>A0AAV9V6M7_9PEZI</name>
<feature type="region of interest" description="Disordered" evidence="1">
    <location>
        <begin position="64"/>
        <end position="100"/>
    </location>
</feature>
<accession>A0AAV9V6M7</accession>
<keyword evidence="3" id="KW-1185">Reference proteome</keyword>
<sequence length="100" mass="11451">MSDITDKHGKKIEVGDSVYTPFRGGRHEGEVLNPFKQNRNYRMNLIGVFESPWQVEQIVRNEEEAQKAQGITPKHPPKVLFHDQNDKLVSHNPGTLEKTS</sequence>
<comment type="caution">
    <text evidence="2">The sequence shown here is derived from an EMBL/GenBank/DDBJ whole genome shotgun (WGS) entry which is preliminary data.</text>
</comment>
<dbReference type="AlphaFoldDB" id="A0AAV9V6M7"/>
<evidence type="ECO:0000256" key="1">
    <source>
        <dbReference type="SAM" id="MobiDB-lite"/>
    </source>
</evidence>
<proteinExistence type="predicted"/>
<evidence type="ECO:0000313" key="3">
    <source>
        <dbReference type="Proteomes" id="UP001375240"/>
    </source>
</evidence>
<feature type="compositionally biased region" description="Basic and acidic residues" evidence="1">
    <location>
        <begin position="80"/>
        <end position="89"/>
    </location>
</feature>
<dbReference type="Proteomes" id="UP001375240">
    <property type="component" value="Unassembled WGS sequence"/>
</dbReference>
<reference evidence="2 3" key="1">
    <citation type="submission" date="2019-10" db="EMBL/GenBank/DDBJ databases">
        <authorList>
            <person name="Palmer J.M."/>
        </authorList>
    </citation>
    <scope>NUCLEOTIDE SEQUENCE [LARGE SCALE GENOMIC DNA]</scope>
    <source>
        <strain evidence="2 3">TWF696</strain>
    </source>
</reference>
<evidence type="ECO:0000313" key="2">
    <source>
        <dbReference type="EMBL" id="KAK6354587.1"/>
    </source>
</evidence>
<organism evidence="2 3">
    <name type="scientific">Orbilia brochopaga</name>
    <dbReference type="NCBI Taxonomy" id="3140254"/>
    <lineage>
        <taxon>Eukaryota</taxon>
        <taxon>Fungi</taxon>
        <taxon>Dikarya</taxon>
        <taxon>Ascomycota</taxon>
        <taxon>Pezizomycotina</taxon>
        <taxon>Orbiliomycetes</taxon>
        <taxon>Orbiliales</taxon>
        <taxon>Orbiliaceae</taxon>
        <taxon>Orbilia</taxon>
    </lineage>
</organism>